<keyword evidence="3" id="KW-1185">Reference proteome</keyword>
<dbReference type="HOGENOM" id="CLU_1689579_0_0_1"/>
<dbReference type="EnsemblPlants" id="ORUFI04G06030.1">
    <property type="protein sequence ID" value="ORUFI04G06030.1"/>
    <property type="gene ID" value="ORUFI04G06030"/>
</dbReference>
<dbReference type="Gramene" id="ORUFI04G06030.1">
    <property type="protein sequence ID" value="ORUFI04G06030.1"/>
    <property type="gene ID" value="ORUFI04G06030"/>
</dbReference>
<name>A0A0E0P6C3_ORYRU</name>
<accession>A0A0E0P6C3</accession>
<evidence type="ECO:0000256" key="1">
    <source>
        <dbReference type="SAM" id="MobiDB-lite"/>
    </source>
</evidence>
<protein>
    <submittedName>
        <fullName evidence="2">Uncharacterized protein</fullName>
    </submittedName>
</protein>
<evidence type="ECO:0000313" key="3">
    <source>
        <dbReference type="Proteomes" id="UP000008022"/>
    </source>
</evidence>
<dbReference type="AlphaFoldDB" id="A0A0E0P6C3"/>
<evidence type="ECO:0000313" key="2">
    <source>
        <dbReference type="EnsemblPlants" id="ORUFI04G06030.1"/>
    </source>
</evidence>
<reference evidence="3" key="1">
    <citation type="submission" date="2013-06" db="EMBL/GenBank/DDBJ databases">
        <authorList>
            <person name="Zhao Q."/>
        </authorList>
    </citation>
    <scope>NUCLEOTIDE SEQUENCE</scope>
    <source>
        <strain evidence="3">cv. W1943</strain>
    </source>
</reference>
<organism evidence="2 3">
    <name type="scientific">Oryza rufipogon</name>
    <name type="common">Brownbeard rice</name>
    <name type="synonym">Asian wild rice</name>
    <dbReference type="NCBI Taxonomy" id="4529"/>
    <lineage>
        <taxon>Eukaryota</taxon>
        <taxon>Viridiplantae</taxon>
        <taxon>Streptophyta</taxon>
        <taxon>Embryophyta</taxon>
        <taxon>Tracheophyta</taxon>
        <taxon>Spermatophyta</taxon>
        <taxon>Magnoliopsida</taxon>
        <taxon>Liliopsida</taxon>
        <taxon>Poales</taxon>
        <taxon>Poaceae</taxon>
        <taxon>BOP clade</taxon>
        <taxon>Oryzoideae</taxon>
        <taxon>Oryzeae</taxon>
        <taxon>Oryzinae</taxon>
        <taxon>Oryza</taxon>
    </lineage>
</organism>
<sequence length="156" mass="17146">MQLDNLYKHADYACKQAGASSVPSMLYIHVAAATTIGWQAGQKPSTSKHGDDGRGACFGTMHAARPEAAEARGRLAAVTTKKLTNVQRCNGVGDEGCRGLGTAAKKLADEHRQSSRTTADGDEEARRHLVAQWRGDETRYLRIEYHPQVYLYNDRK</sequence>
<feature type="region of interest" description="Disordered" evidence="1">
    <location>
        <begin position="40"/>
        <end position="59"/>
    </location>
</feature>
<proteinExistence type="predicted"/>
<dbReference type="Proteomes" id="UP000008022">
    <property type="component" value="Unassembled WGS sequence"/>
</dbReference>
<reference evidence="2" key="2">
    <citation type="submission" date="2015-06" db="UniProtKB">
        <authorList>
            <consortium name="EnsemblPlants"/>
        </authorList>
    </citation>
    <scope>IDENTIFICATION</scope>
</reference>